<feature type="compositionally biased region" description="Polar residues" evidence="9">
    <location>
        <begin position="622"/>
        <end position="634"/>
    </location>
</feature>
<comment type="similarity">
    <text evidence="2">Belongs to the shugoshin family.</text>
</comment>
<feature type="compositionally biased region" description="Polar residues" evidence="9">
    <location>
        <begin position="549"/>
        <end position="562"/>
    </location>
</feature>
<keyword evidence="7" id="KW-0131">Cell cycle</keyword>
<evidence type="ECO:0000256" key="7">
    <source>
        <dbReference type="ARBA" id="ARBA00023306"/>
    </source>
</evidence>
<comment type="caution">
    <text evidence="12">The sequence shown here is derived from an EMBL/GenBank/DDBJ whole genome shotgun (WGS) entry which is preliminary data.</text>
</comment>
<accession>A0A9W4IRM5</accession>
<dbReference type="AlphaFoldDB" id="A0A9W4IRM5"/>
<evidence type="ECO:0000259" key="10">
    <source>
        <dbReference type="Pfam" id="PF07557"/>
    </source>
</evidence>
<feature type="compositionally biased region" description="Polar residues" evidence="9">
    <location>
        <begin position="312"/>
        <end position="325"/>
    </location>
</feature>
<organism evidence="12 13">
    <name type="scientific">Penicillium salamii</name>
    <dbReference type="NCBI Taxonomy" id="1612424"/>
    <lineage>
        <taxon>Eukaryota</taxon>
        <taxon>Fungi</taxon>
        <taxon>Dikarya</taxon>
        <taxon>Ascomycota</taxon>
        <taxon>Pezizomycotina</taxon>
        <taxon>Eurotiomycetes</taxon>
        <taxon>Eurotiomycetidae</taxon>
        <taxon>Eurotiales</taxon>
        <taxon>Aspergillaceae</taxon>
        <taxon>Penicillium</taxon>
    </lineage>
</organism>
<keyword evidence="5" id="KW-0159">Chromosome partition</keyword>
<evidence type="ECO:0000256" key="3">
    <source>
        <dbReference type="ARBA" id="ARBA00022454"/>
    </source>
</evidence>
<feature type="region of interest" description="Disordered" evidence="9">
    <location>
        <begin position="132"/>
        <end position="159"/>
    </location>
</feature>
<feature type="compositionally biased region" description="Low complexity" evidence="9">
    <location>
        <begin position="515"/>
        <end position="527"/>
    </location>
</feature>
<name>A0A9W4IRM5_9EURO</name>
<feature type="domain" description="Shugoshin N-terminal coiled-coil" evidence="11">
    <location>
        <begin position="37"/>
        <end position="81"/>
    </location>
</feature>
<feature type="compositionally biased region" description="Acidic residues" evidence="9">
    <location>
        <begin position="228"/>
        <end position="237"/>
    </location>
</feature>
<evidence type="ECO:0000256" key="5">
    <source>
        <dbReference type="ARBA" id="ARBA00022829"/>
    </source>
</evidence>
<evidence type="ECO:0000313" key="13">
    <source>
        <dbReference type="Proteomes" id="UP001152646"/>
    </source>
</evidence>
<dbReference type="GO" id="GO:0005634">
    <property type="term" value="C:nucleus"/>
    <property type="evidence" value="ECO:0007669"/>
    <property type="project" value="InterPro"/>
</dbReference>
<dbReference type="GO" id="GO:0045132">
    <property type="term" value="P:meiotic chromosome segregation"/>
    <property type="evidence" value="ECO:0007669"/>
    <property type="project" value="InterPro"/>
</dbReference>
<dbReference type="OrthoDB" id="5394106at2759"/>
<reference evidence="12" key="1">
    <citation type="submission" date="2021-07" db="EMBL/GenBank/DDBJ databases">
        <authorList>
            <person name="Branca A.L. A."/>
        </authorList>
    </citation>
    <scope>NUCLEOTIDE SEQUENCE</scope>
</reference>
<evidence type="ECO:0000259" key="11">
    <source>
        <dbReference type="Pfam" id="PF07558"/>
    </source>
</evidence>
<feature type="domain" description="Shugoshin C-terminal" evidence="10">
    <location>
        <begin position="481"/>
        <end position="504"/>
    </location>
</feature>
<dbReference type="Pfam" id="PF07557">
    <property type="entry name" value="Shugoshin_C"/>
    <property type="match status" value="1"/>
</dbReference>
<evidence type="ECO:0000256" key="9">
    <source>
        <dbReference type="SAM" id="MobiDB-lite"/>
    </source>
</evidence>
<keyword evidence="3" id="KW-0158">Chromosome</keyword>
<evidence type="ECO:0000313" key="12">
    <source>
        <dbReference type="EMBL" id="CAG8333650.1"/>
    </source>
</evidence>
<dbReference type="InterPro" id="IPR011516">
    <property type="entry name" value="Shugoshin_N"/>
</dbReference>
<dbReference type="Proteomes" id="UP001152646">
    <property type="component" value="Unassembled WGS sequence"/>
</dbReference>
<comment type="subcellular location">
    <subcellularLocation>
        <location evidence="1">Chromosome</location>
        <location evidence="1">Centromere</location>
    </subcellularLocation>
</comment>
<evidence type="ECO:0000256" key="6">
    <source>
        <dbReference type="ARBA" id="ARBA00023054"/>
    </source>
</evidence>
<sequence length="672" mass="75192">MARLNDYAAPAESIDARELLQYVKIEDIADRRDQLTVKRRFVRQNREIARVNSMQSLRIRSLESEVSHLLSENVSLRKQVINLTQETERLEAGKMLHNGIYDIKSKLDAKLAELSSLATDLGSLPRRVGKLCDEQSQRPKQAPESRPRTDDLFGHDDGRLPAIVEDKYYPRRTLEAQELDSLLHGSDDQSILESPPQFSFTPEPVEANIEHSSPSPPEVTHRAPLDSTVEELEEPEPEAILPPTLETRKKKKKSSSILAPEIGPAPIERQPSPPITTANASHPVSAKRKFVPEDDDHFAPNVDADEDEFQFSRPNHSPKKQTNLFEVTRKDPSPIKNVEMTRGSKTPVLAKRKVLEPSMYHFYPHNFLWFYLVELELTTTTESANSNLGSPKKARMSSHQDSKLVQRPTKADENTISPQKSKSIEKLGGQTVSQKPRTTKLAPSQKEKRTSRPVQAEEPVQKLPVLSPHPNASNAEEESGSRPSRRRGAVVSYAEPNLRDKMRRPTKEMADAVAFGSRRSSSFQSGRDSLDGGNDAQPGSLPADFALADQSSGASKNISQQELLAMVSRRKRKVSSAPKEEINGTTNTDMKKEIEDSIADISAQVSNETLNSRRQPRRHSSNPKSTANMAQYNVDQDEPQSPVDSPEEEDLFAPMIDARRGRVAARRKSMMV</sequence>
<keyword evidence="8" id="KW-0137">Centromere</keyword>
<evidence type="ECO:0000256" key="2">
    <source>
        <dbReference type="ARBA" id="ARBA00010845"/>
    </source>
</evidence>
<protein>
    <recommendedName>
        <fullName evidence="14">Shugoshin</fullName>
    </recommendedName>
</protein>
<feature type="compositionally biased region" description="Polar residues" evidence="9">
    <location>
        <begin position="603"/>
        <end position="613"/>
    </location>
</feature>
<dbReference type="InterPro" id="IPR011515">
    <property type="entry name" value="Shugoshin_C"/>
</dbReference>
<evidence type="ECO:0008006" key="14">
    <source>
        <dbReference type="Google" id="ProtNLM"/>
    </source>
</evidence>
<keyword evidence="4" id="KW-0132">Cell division</keyword>
<feature type="region of interest" description="Disordered" evidence="9">
    <location>
        <begin position="186"/>
        <end position="284"/>
    </location>
</feature>
<evidence type="ECO:0000256" key="8">
    <source>
        <dbReference type="ARBA" id="ARBA00023328"/>
    </source>
</evidence>
<keyword evidence="6" id="KW-0175">Coiled coil</keyword>
<feature type="compositionally biased region" description="Basic and acidic residues" evidence="9">
    <location>
        <begin position="398"/>
        <end position="413"/>
    </location>
</feature>
<dbReference type="GO" id="GO:0051301">
    <property type="term" value="P:cell division"/>
    <property type="evidence" value="ECO:0007669"/>
    <property type="project" value="UniProtKB-KW"/>
</dbReference>
<feature type="compositionally biased region" description="Basic and acidic residues" evidence="9">
    <location>
        <begin position="497"/>
        <end position="510"/>
    </location>
</feature>
<dbReference type="Pfam" id="PF07558">
    <property type="entry name" value="Shugoshin_N"/>
    <property type="match status" value="1"/>
</dbReference>
<dbReference type="GO" id="GO:0000779">
    <property type="term" value="C:condensed chromosome, centromeric region"/>
    <property type="evidence" value="ECO:0007669"/>
    <property type="project" value="UniProtKB-ARBA"/>
</dbReference>
<feature type="region of interest" description="Disordered" evidence="9">
    <location>
        <begin position="308"/>
        <end position="339"/>
    </location>
</feature>
<evidence type="ECO:0000256" key="4">
    <source>
        <dbReference type="ARBA" id="ARBA00022618"/>
    </source>
</evidence>
<gene>
    <name evidence="12" type="ORF">PSALAMII_LOCUS2709</name>
</gene>
<feature type="compositionally biased region" description="Polar residues" evidence="9">
    <location>
        <begin position="188"/>
        <end position="200"/>
    </location>
</feature>
<evidence type="ECO:0000256" key="1">
    <source>
        <dbReference type="ARBA" id="ARBA00004584"/>
    </source>
</evidence>
<feature type="region of interest" description="Disordered" evidence="9">
    <location>
        <begin position="383"/>
        <end position="656"/>
    </location>
</feature>
<dbReference type="EMBL" id="CAJVPA010000110">
    <property type="protein sequence ID" value="CAG8333650.1"/>
    <property type="molecule type" value="Genomic_DNA"/>
</dbReference>
<proteinExistence type="inferred from homology"/>